<organism evidence="1 2">
    <name type="scientific">Bacillus cereus</name>
    <dbReference type="NCBI Taxonomy" id="1396"/>
    <lineage>
        <taxon>Bacteria</taxon>
        <taxon>Bacillati</taxon>
        <taxon>Bacillota</taxon>
        <taxon>Bacilli</taxon>
        <taxon>Bacillales</taxon>
        <taxon>Bacillaceae</taxon>
        <taxon>Bacillus</taxon>
        <taxon>Bacillus cereus group</taxon>
    </lineage>
</organism>
<evidence type="ECO:0000313" key="2">
    <source>
        <dbReference type="Proteomes" id="UP000219922"/>
    </source>
</evidence>
<sequence>MKPTFTTLLEGLNKDWKNFIEQQRLWILSNSTEEVVDFLSHLHFVEPNILTDTFDIDTGGHSYPNVFASWEFSVEFKGNLEFEEPNHFTIACHEIYDQGSYSICDWEVNSALVEAYETDGLSFTDYLWDLNLDEKYDELINNMFYSFSLLAKIKELFPILSEEKAAEKHKSLIEKYNETQIKVVEESGQLFIVLHDGLKVPFSTEE</sequence>
<evidence type="ECO:0000313" key="1">
    <source>
        <dbReference type="EMBL" id="PDZ94847.1"/>
    </source>
</evidence>
<reference evidence="1 2" key="1">
    <citation type="submission" date="2017-09" db="EMBL/GenBank/DDBJ databases">
        <title>Large-scale bioinformatics analysis of Bacillus genomes uncovers conserved roles of natural products in bacterial physiology.</title>
        <authorList>
            <consortium name="Agbiome Team Llc"/>
            <person name="Bleich R.M."/>
            <person name="Grubbs K.J."/>
            <person name="Santa Maria K.C."/>
            <person name="Allen S.E."/>
            <person name="Farag S."/>
            <person name="Shank E.A."/>
            <person name="Bowers A."/>
        </authorList>
    </citation>
    <scope>NUCLEOTIDE SEQUENCE [LARGE SCALE GENOMIC DNA]</scope>
    <source>
        <strain evidence="1 2">AFS092789</strain>
    </source>
</reference>
<dbReference type="AlphaFoldDB" id="A0A9X6XVI9"/>
<dbReference type="EMBL" id="NVMX01000102">
    <property type="protein sequence ID" value="PDZ94847.1"/>
    <property type="molecule type" value="Genomic_DNA"/>
</dbReference>
<name>A0A9X6XVI9_BACCE</name>
<accession>A0A9X6XVI9</accession>
<gene>
    <name evidence="1" type="ORF">CON36_31615</name>
</gene>
<dbReference type="Proteomes" id="UP000219922">
    <property type="component" value="Unassembled WGS sequence"/>
</dbReference>
<comment type="caution">
    <text evidence="1">The sequence shown here is derived from an EMBL/GenBank/DDBJ whole genome shotgun (WGS) entry which is preliminary data.</text>
</comment>
<dbReference type="RefSeq" id="WP_098006557.1">
    <property type="nucleotide sequence ID" value="NZ_NVMX01000102.1"/>
</dbReference>
<protein>
    <submittedName>
        <fullName evidence="1">Uncharacterized protein</fullName>
    </submittedName>
</protein>
<proteinExistence type="predicted"/>